<organism evidence="2 3">
    <name type="scientific">Trichoplax adhaerens</name>
    <name type="common">Trichoplax reptans</name>
    <dbReference type="NCBI Taxonomy" id="10228"/>
    <lineage>
        <taxon>Eukaryota</taxon>
        <taxon>Metazoa</taxon>
        <taxon>Placozoa</taxon>
        <taxon>Uniplacotomia</taxon>
        <taxon>Trichoplacea</taxon>
        <taxon>Trichoplacidae</taxon>
        <taxon>Trichoplax</taxon>
    </lineage>
</organism>
<feature type="compositionally biased region" description="Basic and acidic residues" evidence="1">
    <location>
        <begin position="437"/>
        <end position="449"/>
    </location>
</feature>
<dbReference type="PhylomeDB" id="B3RV58"/>
<dbReference type="Gene3D" id="1.25.40.10">
    <property type="entry name" value="Tetratricopeptide repeat domain"/>
    <property type="match status" value="1"/>
</dbReference>
<feature type="compositionally biased region" description="Basic and acidic residues" evidence="1">
    <location>
        <begin position="283"/>
        <end position="305"/>
    </location>
</feature>
<dbReference type="GeneID" id="6752690"/>
<dbReference type="HOGENOM" id="CLU_523095_0_0_1"/>
<feature type="region of interest" description="Disordered" evidence="1">
    <location>
        <begin position="218"/>
        <end position="243"/>
    </location>
</feature>
<dbReference type="PANTHER" id="PTHR13098:SF3">
    <property type="entry name" value="WOLFRAMIN"/>
    <property type="match status" value="1"/>
</dbReference>
<dbReference type="InterPro" id="IPR045458">
    <property type="entry name" value="Wolframin_Sel1-like_rpt"/>
</dbReference>
<evidence type="ECO:0000313" key="2">
    <source>
        <dbReference type="EMBL" id="EDV25937.1"/>
    </source>
</evidence>
<dbReference type="KEGG" id="tad:TRIADDRAFT_55535"/>
<feature type="compositionally biased region" description="Polar residues" evidence="1">
    <location>
        <begin position="400"/>
        <end position="412"/>
    </location>
</feature>
<reference evidence="2 3" key="1">
    <citation type="journal article" date="2008" name="Nature">
        <title>The Trichoplax genome and the nature of placozoans.</title>
        <authorList>
            <person name="Srivastava M."/>
            <person name="Begovic E."/>
            <person name="Chapman J."/>
            <person name="Putnam N.H."/>
            <person name="Hellsten U."/>
            <person name="Kawashima T."/>
            <person name="Kuo A."/>
            <person name="Mitros T."/>
            <person name="Salamov A."/>
            <person name="Carpenter M.L."/>
            <person name="Signorovitch A.Y."/>
            <person name="Moreno M.A."/>
            <person name="Kamm K."/>
            <person name="Grimwood J."/>
            <person name="Schmutz J."/>
            <person name="Shapiro H."/>
            <person name="Grigoriev I.V."/>
            <person name="Buss L.W."/>
            <person name="Schierwater B."/>
            <person name="Dellaporta S.L."/>
            <person name="Rokhsar D.S."/>
        </authorList>
    </citation>
    <scope>NUCLEOTIDE SEQUENCE [LARGE SCALE GENOMIC DNA]</scope>
    <source>
        <strain evidence="2 3">Grell-BS-1999</strain>
    </source>
</reference>
<feature type="region of interest" description="Disordered" evidence="1">
    <location>
        <begin position="47"/>
        <end position="66"/>
    </location>
</feature>
<sequence>MKRAKRKIVDKYSSWRQRRRGVVGESSTVEEDRQIDEENLKAAQLYGTVPMHNPASNKPKRPPLSGLFRKNRIEEEDLETLKKSAESGNIRSQVKFGRLHLSDSFHGASARTGVEWLIKASKAQNLEATELLKQCLEDNLGIDEENRKQVIWCIKTSDKVKKQVSDENLLLLRLQRMRHRRTSSLDDIDKMRDTEFRQEEFIGIPLKDLAQYKKINESKAEKGDDEQDATQQASDNENNSTEPLQQIADGKDVVDADHLSNQDHVGLNKFANEMAIVNGDGVEQSKEKTAISSKQELDHKTHADGQNDQVEAENKPIVQVNSSDSKVEQDQQQHEKMIQSNEKLEVENDKLIQASSSNSEVESNEVVQTNLSRSSVDQSQQSSKIQQNEVVKSNGEPIVENNSANSLHSAAEQNHDQEKAIMKSVNHSTPTKAGRNSKHEESPKMESASKKTASGPKEKKAAQVINSEEIVDSVNHRSSKVSNTPNDDNNSKTANRSKNAKASKQPKKAYKRAGSSAETDL</sequence>
<feature type="compositionally biased region" description="Polar residues" evidence="1">
    <location>
        <begin position="480"/>
        <end position="497"/>
    </location>
</feature>
<dbReference type="RefSeq" id="XP_002111970.1">
    <property type="nucleotide sequence ID" value="XM_002111934.1"/>
</dbReference>
<dbReference type="OrthoDB" id="5865303at2759"/>
<dbReference type="Pfam" id="PF20023">
    <property type="entry name" value="WSLR"/>
    <property type="match status" value="1"/>
</dbReference>
<keyword evidence="3" id="KW-1185">Reference proteome</keyword>
<feature type="region of interest" description="Disordered" evidence="1">
    <location>
        <begin position="281"/>
        <end position="521"/>
    </location>
</feature>
<evidence type="ECO:0000256" key="1">
    <source>
        <dbReference type="SAM" id="MobiDB-lite"/>
    </source>
</evidence>
<feature type="compositionally biased region" description="Basic residues" evidence="1">
    <location>
        <begin position="498"/>
        <end position="511"/>
    </location>
</feature>
<dbReference type="AlphaFoldDB" id="B3RV58"/>
<dbReference type="PANTHER" id="PTHR13098">
    <property type="entry name" value="WOLFRAMIN"/>
    <property type="match status" value="1"/>
</dbReference>
<dbReference type="InParanoid" id="B3RV58"/>
<feature type="compositionally biased region" description="Low complexity" evidence="1">
    <location>
        <begin position="355"/>
        <end position="387"/>
    </location>
</feature>
<dbReference type="EMBL" id="DS985244">
    <property type="protein sequence ID" value="EDV25937.1"/>
    <property type="molecule type" value="Genomic_DNA"/>
</dbReference>
<dbReference type="CTD" id="6752690"/>
<dbReference type="Proteomes" id="UP000009022">
    <property type="component" value="Unassembled WGS sequence"/>
</dbReference>
<name>B3RV58_TRIAD</name>
<proteinExistence type="predicted"/>
<accession>B3RV58</accession>
<feature type="compositionally biased region" description="Basic and acidic residues" evidence="1">
    <location>
        <begin position="325"/>
        <end position="350"/>
    </location>
</feature>
<protein>
    <submittedName>
        <fullName evidence="2">Uncharacterized protein</fullName>
    </submittedName>
</protein>
<dbReference type="InterPro" id="IPR026209">
    <property type="entry name" value="Wolframin_fam"/>
</dbReference>
<dbReference type="InterPro" id="IPR011990">
    <property type="entry name" value="TPR-like_helical_dom_sf"/>
</dbReference>
<feature type="compositionally biased region" description="Polar residues" evidence="1">
    <location>
        <begin position="229"/>
        <end position="243"/>
    </location>
</feature>
<gene>
    <name evidence="2" type="ORF">TRIADDRAFT_55535</name>
</gene>
<evidence type="ECO:0000313" key="3">
    <source>
        <dbReference type="Proteomes" id="UP000009022"/>
    </source>
</evidence>